<dbReference type="NCBIfam" id="NF002759">
    <property type="entry name" value="PRK02813.1"/>
    <property type="match status" value="1"/>
</dbReference>
<dbReference type="InterPro" id="IPR023358">
    <property type="entry name" value="Peptidase_M18_dom2"/>
</dbReference>
<name>A0AAD2FLK6_9STRA</name>
<gene>
    <name evidence="14" type="ORF">CYCCA115_LOCUS7543</name>
</gene>
<evidence type="ECO:0000256" key="11">
    <source>
        <dbReference type="RuleBase" id="RU004386"/>
    </source>
</evidence>
<dbReference type="Proteomes" id="UP001295423">
    <property type="component" value="Unassembled WGS sequence"/>
</dbReference>
<dbReference type="GO" id="GO:0008270">
    <property type="term" value="F:zinc ion binding"/>
    <property type="evidence" value="ECO:0007669"/>
    <property type="project" value="InterPro"/>
</dbReference>
<evidence type="ECO:0000256" key="12">
    <source>
        <dbReference type="SAM" id="MobiDB-lite"/>
    </source>
</evidence>
<keyword evidence="6 11" id="KW-0645">Protease</keyword>
<dbReference type="FunFam" id="2.30.250.10:FF:000001">
    <property type="entry name" value="Aspartyl aminopeptidase 1"/>
    <property type="match status" value="1"/>
</dbReference>
<keyword evidence="5 11" id="KW-0031">Aminopeptidase</keyword>
<dbReference type="GO" id="GO:0008237">
    <property type="term" value="F:metallopeptidase activity"/>
    <property type="evidence" value="ECO:0007669"/>
    <property type="project" value="UniProtKB-KW"/>
</dbReference>
<dbReference type="SUPFAM" id="SSF101821">
    <property type="entry name" value="Aminopeptidase/glucanase lid domain"/>
    <property type="match status" value="1"/>
</dbReference>
<dbReference type="PANTHER" id="PTHR28570:SF3">
    <property type="entry name" value="ASPARTYL AMINOPEPTIDASE"/>
    <property type="match status" value="1"/>
</dbReference>
<dbReference type="EC" id="3.4.11.21" evidence="4"/>
<evidence type="ECO:0000313" key="14">
    <source>
        <dbReference type="EMBL" id="CAJ1941502.1"/>
    </source>
</evidence>
<dbReference type="Pfam" id="PF02127">
    <property type="entry name" value="Peptidase_M18"/>
    <property type="match status" value="1"/>
</dbReference>
<comment type="similarity">
    <text evidence="3 11">Belongs to the peptidase M18 family.</text>
</comment>
<evidence type="ECO:0000256" key="6">
    <source>
        <dbReference type="ARBA" id="ARBA00022670"/>
    </source>
</evidence>
<comment type="catalytic activity">
    <reaction evidence="1">
        <text>Release of an N-terminal aspartate or glutamate from a peptide, with a preference for aspartate.</text>
        <dbReference type="EC" id="3.4.11.21"/>
    </reaction>
</comment>
<evidence type="ECO:0000256" key="9">
    <source>
        <dbReference type="ARBA" id="ARBA00022833"/>
    </source>
</evidence>
<keyword evidence="7 11" id="KW-0479">Metal-binding</keyword>
<dbReference type="PANTHER" id="PTHR28570">
    <property type="entry name" value="ASPARTYL AMINOPEPTIDASE"/>
    <property type="match status" value="1"/>
</dbReference>
<evidence type="ECO:0000256" key="13">
    <source>
        <dbReference type="SAM" id="SignalP"/>
    </source>
</evidence>
<comment type="cofactor">
    <cofactor evidence="2">
        <name>Zn(2+)</name>
        <dbReference type="ChEBI" id="CHEBI:29105"/>
    </cofactor>
</comment>
<dbReference type="GO" id="GO:0004177">
    <property type="term" value="F:aminopeptidase activity"/>
    <property type="evidence" value="ECO:0007669"/>
    <property type="project" value="UniProtKB-KW"/>
</dbReference>
<dbReference type="InterPro" id="IPR001948">
    <property type="entry name" value="Peptidase_M18"/>
</dbReference>
<dbReference type="CDD" id="cd05658">
    <property type="entry name" value="M18_DAP"/>
    <property type="match status" value="1"/>
</dbReference>
<organism evidence="14 15">
    <name type="scientific">Cylindrotheca closterium</name>
    <dbReference type="NCBI Taxonomy" id="2856"/>
    <lineage>
        <taxon>Eukaryota</taxon>
        <taxon>Sar</taxon>
        <taxon>Stramenopiles</taxon>
        <taxon>Ochrophyta</taxon>
        <taxon>Bacillariophyta</taxon>
        <taxon>Bacillariophyceae</taxon>
        <taxon>Bacillariophycidae</taxon>
        <taxon>Bacillariales</taxon>
        <taxon>Bacillariaceae</taxon>
        <taxon>Cylindrotheca</taxon>
    </lineage>
</organism>
<keyword evidence="8 11" id="KW-0378">Hydrolase</keyword>
<accession>A0AAD2FLK6</accession>
<evidence type="ECO:0000256" key="5">
    <source>
        <dbReference type="ARBA" id="ARBA00022438"/>
    </source>
</evidence>
<evidence type="ECO:0000256" key="3">
    <source>
        <dbReference type="ARBA" id="ARBA00008290"/>
    </source>
</evidence>
<feature type="region of interest" description="Disordered" evidence="12">
    <location>
        <begin position="220"/>
        <end position="251"/>
    </location>
</feature>
<comment type="caution">
    <text evidence="14">The sequence shown here is derived from an EMBL/GenBank/DDBJ whole genome shotgun (WGS) entry which is preliminary data.</text>
</comment>
<feature type="signal peptide" evidence="13">
    <location>
        <begin position="1"/>
        <end position="16"/>
    </location>
</feature>
<feature type="compositionally biased region" description="Basic and acidic residues" evidence="12">
    <location>
        <begin position="242"/>
        <end position="251"/>
    </location>
</feature>
<keyword evidence="10 11" id="KW-0482">Metalloprotease</keyword>
<evidence type="ECO:0000256" key="8">
    <source>
        <dbReference type="ARBA" id="ARBA00022801"/>
    </source>
</evidence>
<feature type="chain" id="PRO_5042218139" description="aspartyl aminopeptidase" evidence="13">
    <location>
        <begin position="17"/>
        <end position="521"/>
    </location>
</feature>
<evidence type="ECO:0000256" key="1">
    <source>
        <dbReference type="ARBA" id="ARBA00001335"/>
    </source>
</evidence>
<protein>
    <recommendedName>
        <fullName evidence="4">aspartyl aminopeptidase</fullName>
        <ecNumber evidence="4">3.4.11.21</ecNumber>
    </recommendedName>
</protein>
<dbReference type="GO" id="GO:0005737">
    <property type="term" value="C:cytoplasm"/>
    <property type="evidence" value="ECO:0007669"/>
    <property type="project" value="UniProtKB-ARBA"/>
</dbReference>
<evidence type="ECO:0000256" key="2">
    <source>
        <dbReference type="ARBA" id="ARBA00001947"/>
    </source>
</evidence>
<keyword evidence="9 11" id="KW-0862">Zinc</keyword>
<dbReference type="GO" id="GO:0006508">
    <property type="term" value="P:proteolysis"/>
    <property type="evidence" value="ECO:0007669"/>
    <property type="project" value="UniProtKB-KW"/>
</dbReference>
<dbReference type="Gene3D" id="2.30.250.10">
    <property type="entry name" value="Aminopeptidase i, Domain 2"/>
    <property type="match status" value="1"/>
</dbReference>
<evidence type="ECO:0000256" key="10">
    <source>
        <dbReference type="ARBA" id="ARBA00023049"/>
    </source>
</evidence>
<keyword evidence="15" id="KW-1185">Reference proteome</keyword>
<evidence type="ECO:0000256" key="4">
    <source>
        <dbReference type="ARBA" id="ARBA00011965"/>
    </source>
</evidence>
<dbReference type="AlphaFoldDB" id="A0AAD2FLK6"/>
<sequence>MRVVLLSSLLLCLGQALTVMPPLSGIGSTAEHLPLAQKAMNYFDSSSDPFFAVQTSIDMLLEAGFEELDDMKPYSGRVVPGGRYFYTRNKSTIVAFAVGEDYKPGHGGFKVIGGHTDSPNLRVKPRSKRNAKGTQTVQIGVECYGGGLWHTWFDRDLGICGRVFVRSQSGSIQQKLVKIDRAILRVSNLAIHLQNAEERKGFSPNKEDHLSPILATAATKSLSQTEGSDDTAGESEGTANVEEGKEGTTKDGWTEYQEPLLISLLASELHLNNTDIVDFELSLFDIQKAALGGVHSEFVHSARLDNLASCFLAVQALVECVDDEDILVGDKDINMVVLYDHEEVGSSSAVGAAGPILNEAVDRISAALSEDGNASADERDATIHRSFVLSSDQAHALHPNYASKHEKSHQPRMNGGMVIKRNANQRYSTNGVTGLVMREVARRASLPPLQEFIVRQDCGCGSTIGPLISTATGIRAIDMGCPQLSMHSIRETMGTCDLTNGLKLFKSFFQYFREVDESVDQ</sequence>
<dbReference type="Gene3D" id="3.40.630.10">
    <property type="entry name" value="Zn peptidases"/>
    <property type="match status" value="1"/>
</dbReference>
<dbReference type="PRINTS" id="PR00932">
    <property type="entry name" value="AMINO1PTASE"/>
</dbReference>
<proteinExistence type="inferred from homology"/>
<evidence type="ECO:0000313" key="15">
    <source>
        <dbReference type="Proteomes" id="UP001295423"/>
    </source>
</evidence>
<evidence type="ECO:0000256" key="7">
    <source>
        <dbReference type="ARBA" id="ARBA00022723"/>
    </source>
</evidence>
<keyword evidence="13" id="KW-0732">Signal</keyword>
<dbReference type="EMBL" id="CAKOGP040001024">
    <property type="protein sequence ID" value="CAJ1941502.1"/>
    <property type="molecule type" value="Genomic_DNA"/>
</dbReference>
<dbReference type="SUPFAM" id="SSF53187">
    <property type="entry name" value="Zn-dependent exopeptidases"/>
    <property type="match status" value="1"/>
</dbReference>
<reference evidence="14" key="1">
    <citation type="submission" date="2023-08" db="EMBL/GenBank/DDBJ databases">
        <authorList>
            <person name="Audoor S."/>
            <person name="Bilcke G."/>
        </authorList>
    </citation>
    <scope>NUCLEOTIDE SEQUENCE</scope>
</reference>